<proteinExistence type="inferred from homology"/>
<evidence type="ECO:0000259" key="11">
    <source>
        <dbReference type="Pfam" id="PF14360"/>
    </source>
</evidence>
<keyword evidence="4 10" id="KW-0812">Transmembrane</keyword>
<protein>
    <recommendedName>
        <fullName evidence="11">Sphingomyelin synthase-like domain-containing protein</fullName>
    </recommendedName>
</protein>
<organism evidence="12 13">
    <name type="scientific">Bodo saltans</name>
    <name type="common">Flagellated protozoan</name>
    <dbReference type="NCBI Taxonomy" id="75058"/>
    <lineage>
        <taxon>Eukaryota</taxon>
        <taxon>Discoba</taxon>
        <taxon>Euglenozoa</taxon>
        <taxon>Kinetoplastea</taxon>
        <taxon>Metakinetoplastina</taxon>
        <taxon>Eubodonida</taxon>
        <taxon>Bodonidae</taxon>
        <taxon>Bodo</taxon>
    </lineage>
</organism>
<comment type="subcellular location">
    <subcellularLocation>
        <location evidence="1">Membrane</location>
        <topology evidence="1">Multi-pass membrane protein</topology>
    </subcellularLocation>
</comment>
<dbReference type="GO" id="GO:0000139">
    <property type="term" value="C:Golgi membrane"/>
    <property type="evidence" value="ECO:0007669"/>
    <property type="project" value="TreeGrafter"/>
</dbReference>
<sequence length="417" mass="47308">MFEVQYVIGALFVQFYSPRTWLRVVSWVVAIFGLMLLIPTHALYTVDMLCGVFAALGPFLTYHWYVRTTTSITRRGILRWFEEDATDGRTVSGADETTFLYQNIDDPSRDYHLEHFRHPTLEPAEQQAQVEELIADAEALPEKWKLFYPLVSCSVVCAFGGGMAFLNLIGMHAADEQRPLGIPLPYDFFYRVEPRVPDHTADALLYIQVVSVLLFALASKWRFTILRRTAFPYGIIMALRCLTVPATFPIDPSPVCAQREHPEGTTCGDLIFSGHTVAFMMSAFVISKYTKPNWLEAGTWAFTACGLMAVITSRLHYTRDVVTAILVVGTVFHLVDQSLYQRPDRALGSKWIRYLELDYYIILAEDRAAEREGRLARHNLIGRFWQWAGGDKFRSNTTTSGATTANNTSLVTVREEN</sequence>
<keyword evidence="8" id="KW-0443">Lipid metabolism</keyword>
<evidence type="ECO:0000256" key="9">
    <source>
        <dbReference type="ARBA" id="ARBA00023136"/>
    </source>
</evidence>
<dbReference type="PANTHER" id="PTHR21290">
    <property type="entry name" value="SPHINGOMYELIN SYNTHETASE"/>
    <property type="match status" value="1"/>
</dbReference>
<evidence type="ECO:0000256" key="3">
    <source>
        <dbReference type="ARBA" id="ARBA00022679"/>
    </source>
</evidence>
<dbReference type="OrthoDB" id="422827at2759"/>
<dbReference type="Proteomes" id="UP000051952">
    <property type="component" value="Unassembled WGS sequence"/>
</dbReference>
<evidence type="ECO:0000256" key="5">
    <source>
        <dbReference type="ARBA" id="ARBA00022777"/>
    </source>
</evidence>
<evidence type="ECO:0000313" key="13">
    <source>
        <dbReference type="Proteomes" id="UP000051952"/>
    </source>
</evidence>
<name>A0A0S4J7I3_BODSA</name>
<dbReference type="GO" id="GO:0046513">
    <property type="term" value="P:ceramide biosynthetic process"/>
    <property type="evidence" value="ECO:0007669"/>
    <property type="project" value="TreeGrafter"/>
</dbReference>
<dbReference type="GO" id="GO:0033188">
    <property type="term" value="F:sphingomyelin synthase activity"/>
    <property type="evidence" value="ECO:0007669"/>
    <property type="project" value="TreeGrafter"/>
</dbReference>
<dbReference type="GO" id="GO:0016301">
    <property type="term" value="F:kinase activity"/>
    <property type="evidence" value="ECO:0007669"/>
    <property type="project" value="UniProtKB-KW"/>
</dbReference>
<feature type="domain" description="Sphingomyelin synthase-like" evidence="11">
    <location>
        <begin position="266"/>
        <end position="334"/>
    </location>
</feature>
<gene>
    <name evidence="12" type="ORF">BSAL_91775</name>
</gene>
<dbReference type="VEuPathDB" id="TriTrypDB:BSAL_91775"/>
<dbReference type="InterPro" id="IPR025749">
    <property type="entry name" value="Sphingomyelin_synth-like_dom"/>
</dbReference>
<reference evidence="13" key="1">
    <citation type="submission" date="2015-09" db="EMBL/GenBank/DDBJ databases">
        <authorList>
            <consortium name="Pathogen Informatics"/>
        </authorList>
    </citation>
    <scope>NUCLEOTIDE SEQUENCE [LARGE SCALE GENOMIC DNA]</scope>
    <source>
        <strain evidence="13">Lake Konstanz</strain>
    </source>
</reference>
<accession>A0A0S4J7I3</accession>
<feature type="transmembrane region" description="Helical" evidence="10">
    <location>
        <begin position="44"/>
        <end position="65"/>
    </location>
</feature>
<keyword evidence="6" id="KW-0746">Sphingolipid metabolism</keyword>
<dbReference type="GO" id="GO:0047493">
    <property type="term" value="F:ceramide cholinephosphotransferase activity"/>
    <property type="evidence" value="ECO:0007669"/>
    <property type="project" value="TreeGrafter"/>
</dbReference>
<dbReference type="AlphaFoldDB" id="A0A0S4J7I3"/>
<dbReference type="InterPro" id="IPR045221">
    <property type="entry name" value="Sphingomyelin_synth-like"/>
</dbReference>
<keyword evidence="9 10" id="KW-0472">Membrane</keyword>
<feature type="domain" description="Sphingomyelin synthase-like" evidence="11">
    <location>
        <begin position="7"/>
        <end position="63"/>
    </location>
</feature>
<evidence type="ECO:0000313" key="12">
    <source>
        <dbReference type="EMBL" id="CUG86147.1"/>
    </source>
</evidence>
<keyword evidence="3" id="KW-0808">Transferase</keyword>
<feature type="transmembrane region" description="Helical" evidence="10">
    <location>
        <begin position="203"/>
        <end position="223"/>
    </location>
</feature>
<comment type="similarity">
    <text evidence="2">Belongs to the sphingomyelin synthase family.</text>
</comment>
<keyword evidence="13" id="KW-1185">Reference proteome</keyword>
<feature type="transmembrane region" description="Helical" evidence="10">
    <location>
        <begin position="21"/>
        <end position="38"/>
    </location>
</feature>
<evidence type="ECO:0000256" key="1">
    <source>
        <dbReference type="ARBA" id="ARBA00004141"/>
    </source>
</evidence>
<dbReference type="Pfam" id="PF14360">
    <property type="entry name" value="PAP2_C"/>
    <property type="match status" value="2"/>
</dbReference>
<dbReference type="PANTHER" id="PTHR21290:SF25">
    <property type="entry name" value="SPHINGOMYELIN SYNTHASE-RELATED PROTEIN 1"/>
    <property type="match status" value="1"/>
</dbReference>
<dbReference type="GO" id="GO:0005886">
    <property type="term" value="C:plasma membrane"/>
    <property type="evidence" value="ECO:0007669"/>
    <property type="project" value="TreeGrafter"/>
</dbReference>
<evidence type="ECO:0000256" key="10">
    <source>
        <dbReference type="SAM" id="Phobius"/>
    </source>
</evidence>
<feature type="transmembrane region" description="Helical" evidence="10">
    <location>
        <begin position="146"/>
        <end position="169"/>
    </location>
</feature>
<evidence type="ECO:0000256" key="4">
    <source>
        <dbReference type="ARBA" id="ARBA00022692"/>
    </source>
</evidence>
<keyword evidence="7 10" id="KW-1133">Transmembrane helix</keyword>
<keyword evidence="5" id="KW-0418">Kinase</keyword>
<dbReference type="GO" id="GO:0005789">
    <property type="term" value="C:endoplasmic reticulum membrane"/>
    <property type="evidence" value="ECO:0007669"/>
    <property type="project" value="TreeGrafter"/>
</dbReference>
<dbReference type="EMBL" id="CYKH01001247">
    <property type="protein sequence ID" value="CUG86147.1"/>
    <property type="molecule type" value="Genomic_DNA"/>
</dbReference>
<evidence type="ECO:0000256" key="2">
    <source>
        <dbReference type="ARBA" id="ARBA00005441"/>
    </source>
</evidence>
<evidence type="ECO:0000256" key="6">
    <source>
        <dbReference type="ARBA" id="ARBA00022919"/>
    </source>
</evidence>
<evidence type="ECO:0000256" key="8">
    <source>
        <dbReference type="ARBA" id="ARBA00023098"/>
    </source>
</evidence>
<evidence type="ECO:0000256" key="7">
    <source>
        <dbReference type="ARBA" id="ARBA00022989"/>
    </source>
</evidence>